<evidence type="ECO:0000313" key="1">
    <source>
        <dbReference type="EMBL" id="GAG53340.1"/>
    </source>
</evidence>
<reference evidence="1" key="1">
    <citation type="journal article" date="2014" name="Front. Microbiol.">
        <title>High frequency of phylogenetically diverse reductive dehalogenase-homologous genes in deep subseafloor sedimentary metagenomes.</title>
        <authorList>
            <person name="Kawai M."/>
            <person name="Futagami T."/>
            <person name="Toyoda A."/>
            <person name="Takaki Y."/>
            <person name="Nishi S."/>
            <person name="Hori S."/>
            <person name="Arai W."/>
            <person name="Tsubouchi T."/>
            <person name="Morono Y."/>
            <person name="Uchiyama I."/>
            <person name="Ito T."/>
            <person name="Fujiyama A."/>
            <person name="Inagaki F."/>
            <person name="Takami H."/>
        </authorList>
    </citation>
    <scope>NUCLEOTIDE SEQUENCE</scope>
    <source>
        <strain evidence="1">Expedition CK06-06</strain>
    </source>
</reference>
<comment type="caution">
    <text evidence="1">The sequence shown here is derived from an EMBL/GenBank/DDBJ whole genome shotgun (WGS) entry which is preliminary data.</text>
</comment>
<dbReference type="CDD" id="cd07432">
    <property type="entry name" value="PHP_HisPPase"/>
    <property type="match status" value="1"/>
</dbReference>
<dbReference type="Pfam" id="PF13263">
    <property type="entry name" value="PHP_C"/>
    <property type="match status" value="1"/>
</dbReference>
<organism evidence="1">
    <name type="scientific">marine sediment metagenome</name>
    <dbReference type="NCBI Taxonomy" id="412755"/>
    <lineage>
        <taxon>unclassified sequences</taxon>
        <taxon>metagenomes</taxon>
        <taxon>ecological metagenomes</taxon>
    </lineage>
</organism>
<dbReference type="AlphaFoldDB" id="X0YBW0"/>
<dbReference type="Gene3D" id="3.20.20.140">
    <property type="entry name" value="Metal-dependent hydrolases"/>
    <property type="match status" value="1"/>
</dbReference>
<dbReference type="PANTHER" id="PTHR42924">
    <property type="entry name" value="EXONUCLEASE"/>
    <property type="match status" value="1"/>
</dbReference>
<gene>
    <name evidence="1" type="ORF">S01H1_77982</name>
</gene>
<dbReference type="InterPro" id="IPR016195">
    <property type="entry name" value="Pol/histidinol_Pase-like"/>
</dbReference>
<accession>X0YBW0</accession>
<dbReference type="GO" id="GO:0035312">
    <property type="term" value="F:5'-3' DNA exonuclease activity"/>
    <property type="evidence" value="ECO:0007669"/>
    <property type="project" value="TreeGrafter"/>
</dbReference>
<proteinExistence type="predicted"/>
<protein>
    <recommendedName>
        <fullName evidence="2">Polymerase/histidinol phosphatase N-terminal domain-containing protein</fullName>
    </recommendedName>
</protein>
<sequence length="181" mass="20461">MKIDLHTHCREATACPTPTLEIVERIMAAVKRKGLDGIAVTEHYTNYYGHKVKEIVDTHLDGKVVVVPGQELVRMLLGREPGVIHVVELYLPDDLIFRFIAHPGHPYVKDLSQFINEGIHGIELKNPLHDGDGLTEEQIKELAKKHNLILLTNSDAHRLEDIGTYHNEIEIEELCARARKG</sequence>
<name>X0YBW0_9ZZZZ</name>
<dbReference type="SUPFAM" id="SSF89550">
    <property type="entry name" value="PHP domain-like"/>
    <property type="match status" value="1"/>
</dbReference>
<dbReference type="InterPro" id="IPR052018">
    <property type="entry name" value="PHP_domain"/>
</dbReference>
<dbReference type="PANTHER" id="PTHR42924:SF3">
    <property type="entry name" value="POLYMERASE_HISTIDINOL PHOSPHATASE N-TERMINAL DOMAIN-CONTAINING PROTEIN"/>
    <property type="match status" value="1"/>
</dbReference>
<evidence type="ECO:0008006" key="2">
    <source>
        <dbReference type="Google" id="ProtNLM"/>
    </source>
</evidence>
<dbReference type="GO" id="GO:0004534">
    <property type="term" value="F:5'-3' RNA exonuclease activity"/>
    <property type="evidence" value="ECO:0007669"/>
    <property type="project" value="TreeGrafter"/>
</dbReference>
<dbReference type="EMBL" id="BARS01052453">
    <property type="protein sequence ID" value="GAG53340.1"/>
    <property type="molecule type" value="Genomic_DNA"/>
</dbReference>